<feature type="repeat" description="TSP type-3" evidence="10">
    <location>
        <begin position="623"/>
        <end position="658"/>
    </location>
</feature>
<dbReference type="InterPro" id="IPR000742">
    <property type="entry name" value="EGF"/>
</dbReference>
<dbReference type="PROSITE" id="PS50026">
    <property type="entry name" value="EGF_3"/>
    <property type="match status" value="2"/>
</dbReference>
<comment type="similarity">
    <text evidence="1">Belongs to the thrombospondin family.</text>
</comment>
<dbReference type="InterPro" id="IPR018097">
    <property type="entry name" value="EGF_Ca-bd_CS"/>
</dbReference>
<evidence type="ECO:0000256" key="8">
    <source>
        <dbReference type="ARBA" id="ARBA00023180"/>
    </source>
</evidence>
<evidence type="ECO:0000256" key="10">
    <source>
        <dbReference type="PROSITE-ProRule" id="PRU00634"/>
    </source>
</evidence>
<organism evidence="15 16">
    <name type="scientific">Polistes dominula</name>
    <name type="common">European paper wasp</name>
    <name type="synonym">Vespa dominula</name>
    <dbReference type="NCBI Taxonomy" id="743375"/>
    <lineage>
        <taxon>Eukaryota</taxon>
        <taxon>Metazoa</taxon>
        <taxon>Ecdysozoa</taxon>
        <taxon>Arthropoda</taxon>
        <taxon>Hexapoda</taxon>
        <taxon>Insecta</taxon>
        <taxon>Pterygota</taxon>
        <taxon>Neoptera</taxon>
        <taxon>Endopterygota</taxon>
        <taxon>Hymenoptera</taxon>
        <taxon>Apocrita</taxon>
        <taxon>Aculeata</taxon>
        <taxon>Vespoidea</taxon>
        <taxon>Vespidae</taxon>
        <taxon>Polistinae</taxon>
        <taxon>Polistini</taxon>
        <taxon>Polistes</taxon>
    </lineage>
</organism>
<evidence type="ECO:0000256" key="5">
    <source>
        <dbReference type="ARBA" id="ARBA00022837"/>
    </source>
</evidence>
<evidence type="ECO:0000256" key="9">
    <source>
        <dbReference type="PROSITE-ProRule" id="PRU00076"/>
    </source>
</evidence>
<dbReference type="SUPFAM" id="SSF103647">
    <property type="entry name" value="TSP type-3 repeat"/>
    <property type="match status" value="3"/>
</dbReference>
<proteinExistence type="inferred from homology"/>
<keyword evidence="2 9" id="KW-0245">EGF-like domain</keyword>
<dbReference type="Pfam" id="PF07645">
    <property type="entry name" value="EGF_CA"/>
    <property type="match status" value="2"/>
</dbReference>
<dbReference type="InterPro" id="IPR028974">
    <property type="entry name" value="TSP_type-3_rpt"/>
</dbReference>
<dbReference type="SUPFAM" id="SSF49899">
    <property type="entry name" value="Concanavalin A-like lectins/glucanases"/>
    <property type="match status" value="1"/>
</dbReference>
<reference evidence="16" key="1">
    <citation type="submission" date="2025-08" db="UniProtKB">
        <authorList>
            <consortium name="RefSeq"/>
        </authorList>
    </citation>
    <scope>IDENTIFICATION</scope>
    <source>
        <tissue evidence="16">Whole body</tissue>
    </source>
</reference>
<evidence type="ECO:0000313" key="16">
    <source>
        <dbReference type="RefSeq" id="XP_015186480.1"/>
    </source>
</evidence>
<feature type="compositionally biased region" description="Basic and acidic residues" evidence="11">
    <location>
        <begin position="758"/>
        <end position="772"/>
    </location>
</feature>
<dbReference type="InterPro" id="IPR008859">
    <property type="entry name" value="Thrombospondin_C"/>
</dbReference>
<protein>
    <submittedName>
        <fullName evidence="16">Cartilage oligomeric matrix protein</fullName>
    </submittedName>
</protein>
<sequence length="1111" mass="125534">MNLLRINKLLLLILINFTIIFVVCSNATLTEDKELAKSLKDSFADDNFIIVVNDIRTRKKPNTEAEPLLAIKYGESNKKTVLMLDRRTNRVILENLHSNGRRTTKHITVDNLYGSLKNLIIYVDQKQSESRIDVYIDCNYQGSIDMKKNFRELTAEEDIFSIEVFRENKCKIKVHREDSINKILKNEQCSKSLDSSSDLFDNNFSLDIDISSNNNNNNNNNKDRIKKGSYEFNHSNLSFESSSSVAHKRNVRRGDIGIQSLDEKICLTDGQLTKTLNELIQATKRIWNELEMNRRETQELRMLIENCVACRQGLVVSTTTTTTTPRPISCNYQSPCYPGAQCHDSSRGPICGSCPRGMTGDGRNCLKITTCLDNPCFPGVRCEDHRHGYRCGKCPNGYHGNGERCERRRNSCETRPCYTEVECIPTNYPPFFRCGSCPAGLTGNGTSCQDLNECEVERPCFPGVRCINLRPGFRCESCPPGYTGPSFEGVGIEMIRSQKQICRDINECEINNGGCDIHSECINTEGSFRCEPCRNGFVGNETTGCRPSQEICPDMSTICDLNAYCVCISLNDYTCRCRVGWAGNGNYCGLDTDSDGVPDKTLNCHGHSCRMDNCPLVPNSGQEDADKDGIGDACDEDADNDGILNSSDNCPWVRNPSQGDNDRDGSDGIGDICDNCPYDNNPRQWDTDGDGIGDACDDDIDNDDISNRLDNCPKIRNNDQIDTDNDGIGDKCDNCPYMPNPDQNDRDGDNVGDLCDNDNDRDLDGIQDDRDNCPNVANPGQGDIDRDRIGDACDDDIDGDGVKNRRDNCPFVYNPYQEDINKDGIGDLCWNDYDNDTVINYLDNCPNNSQIWTTDFRKYVTINLDPSGDSQEDPSWIIRHNGAEIQQTLNSDPGFAIGPDVFAGVDFEGTFYVDDDNDDDYVGFVFSCQSNRRFYVVTWKKADQPYWETTPFRAIGDSGILLRLVDSETGPGVILRNSLWHNQDVPNQMKILWREPSKYGWRQRVPYRWHLLHRPQVGLIRFWLHQGKKLITDSGNIYDSTLQGGRLGVYCFSQEKITWSDLLYTCKDSVTQEVWNDLPNDLKKQVIVENTRSQNNPDTSSHRRMKYIDTF</sequence>
<evidence type="ECO:0000259" key="14">
    <source>
        <dbReference type="PROSITE" id="PS51236"/>
    </source>
</evidence>
<keyword evidence="12" id="KW-0472">Membrane</keyword>
<evidence type="ECO:0000313" key="15">
    <source>
        <dbReference type="Proteomes" id="UP000694924"/>
    </source>
</evidence>
<feature type="domain" description="EGF-like" evidence="13">
    <location>
        <begin position="450"/>
        <end position="488"/>
    </location>
</feature>
<feature type="repeat" description="TSP type-3" evidence="10">
    <location>
        <begin position="744"/>
        <end position="781"/>
    </location>
</feature>
<dbReference type="Proteomes" id="UP000694924">
    <property type="component" value="Unplaced"/>
</dbReference>
<dbReference type="GeneID" id="107071742"/>
<accession>A0ABM1J1Z3</accession>
<dbReference type="Pfam" id="PF05735">
    <property type="entry name" value="TSP_C"/>
    <property type="match status" value="1"/>
</dbReference>
<dbReference type="InterPro" id="IPR049883">
    <property type="entry name" value="NOTCH1_EGF-like"/>
</dbReference>
<keyword evidence="5 10" id="KW-0106">Calcium</keyword>
<dbReference type="Gene3D" id="2.10.25.10">
    <property type="entry name" value="Laminin"/>
    <property type="match status" value="5"/>
</dbReference>
<keyword evidence="12" id="KW-1133">Transmembrane helix</keyword>
<feature type="region of interest" description="Disordered" evidence="11">
    <location>
        <begin position="739"/>
        <end position="789"/>
    </location>
</feature>
<keyword evidence="15" id="KW-1185">Reference proteome</keyword>
<feature type="transmembrane region" description="Helical" evidence="12">
    <location>
        <begin position="9"/>
        <end position="29"/>
    </location>
</feature>
<evidence type="ECO:0000256" key="7">
    <source>
        <dbReference type="ARBA" id="ARBA00023157"/>
    </source>
</evidence>
<evidence type="ECO:0000256" key="6">
    <source>
        <dbReference type="ARBA" id="ARBA00022889"/>
    </source>
</evidence>
<evidence type="ECO:0000259" key="13">
    <source>
        <dbReference type="PROSITE" id="PS50026"/>
    </source>
</evidence>
<dbReference type="CDD" id="cd00054">
    <property type="entry name" value="EGF_CA"/>
    <property type="match status" value="2"/>
</dbReference>
<evidence type="ECO:0000256" key="2">
    <source>
        <dbReference type="ARBA" id="ARBA00022536"/>
    </source>
</evidence>
<feature type="repeat" description="TSP type-3" evidence="10">
    <location>
        <begin position="782"/>
        <end position="817"/>
    </location>
</feature>
<dbReference type="PROSITE" id="PS01187">
    <property type="entry name" value="EGF_CA"/>
    <property type="match status" value="1"/>
</dbReference>
<feature type="repeat" description="TSP type-3" evidence="10">
    <location>
        <begin position="685"/>
        <end position="720"/>
    </location>
</feature>
<dbReference type="SUPFAM" id="SSF57196">
    <property type="entry name" value="EGF/Laminin"/>
    <property type="match status" value="2"/>
</dbReference>
<comment type="caution">
    <text evidence="9">Lacks conserved residue(s) required for the propagation of feature annotation.</text>
</comment>
<dbReference type="PANTHER" id="PTHR10199">
    <property type="entry name" value="THROMBOSPONDIN"/>
    <property type="match status" value="1"/>
</dbReference>
<dbReference type="PANTHER" id="PTHR10199:SF100">
    <property type="entry name" value="THROMBOSPONDIN, ISOFORM A"/>
    <property type="match status" value="1"/>
</dbReference>
<keyword evidence="8" id="KW-0325">Glycoprotein</keyword>
<evidence type="ECO:0000256" key="3">
    <source>
        <dbReference type="ARBA" id="ARBA00022729"/>
    </source>
</evidence>
<dbReference type="InterPro" id="IPR003367">
    <property type="entry name" value="Thrombospondin_3-like_rpt"/>
</dbReference>
<dbReference type="Pfam" id="PF02412">
    <property type="entry name" value="TSP_3"/>
    <property type="match status" value="6"/>
</dbReference>
<dbReference type="PROSITE" id="PS51236">
    <property type="entry name" value="TSP_CTER"/>
    <property type="match status" value="1"/>
</dbReference>
<keyword evidence="6" id="KW-0130">Cell adhesion</keyword>
<dbReference type="SMART" id="SM00179">
    <property type="entry name" value="EGF_CA"/>
    <property type="match status" value="5"/>
</dbReference>
<evidence type="ECO:0000256" key="12">
    <source>
        <dbReference type="SAM" id="Phobius"/>
    </source>
</evidence>
<keyword evidence="7" id="KW-1015">Disulfide bond</keyword>
<dbReference type="Gene3D" id="4.10.1080.10">
    <property type="entry name" value="TSP type-3 repeat"/>
    <property type="match status" value="3"/>
</dbReference>
<dbReference type="SMART" id="SM00181">
    <property type="entry name" value="EGF"/>
    <property type="match status" value="6"/>
</dbReference>
<dbReference type="InterPro" id="IPR001881">
    <property type="entry name" value="EGF-like_Ca-bd_dom"/>
</dbReference>
<feature type="domain" description="EGF-like" evidence="13">
    <location>
        <begin position="367"/>
        <end position="406"/>
    </location>
</feature>
<keyword evidence="12" id="KW-0812">Transmembrane</keyword>
<keyword evidence="3" id="KW-0732">Signal</keyword>
<dbReference type="Gene3D" id="2.60.120.200">
    <property type="match status" value="1"/>
</dbReference>
<name>A0ABM1J1Z3_POLDO</name>
<evidence type="ECO:0000256" key="4">
    <source>
        <dbReference type="ARBA" id="ARBA00022737"/>
    </source>
</evidence>
<dbReference type="CDD" id="cd16081">
    <property type="entry name" value="TSPcc_insect"/>
    <property type="match status" value="1"/>
</dbReference>
<feature type="region of interest" description="Disordered" evidence="11">
    <location>
        <begin position="643"/>
        <end position="666"/>
    </location>
</feature>
<feature type="domain" description="TSP C-terminal" evidence="14">
    <location>
        <begin position="857"/>
        <end position="1071"/>
    </location>
</feature>
<feature type="compositionally biased region" description="Polar residues" evidence="11">
    <location>
        <begin position="643"/>
        <end position="659"/>
    </location>
</feature>
<dbReference type="RefSeq" id="XP_015186480.1">
    <property type="nucleotide sequence ID" value="XM_015330994.1"/>
</dbReference>
<dbReference type="InterPro" id="IPR013320">
    <property type="entry name" value="ConA-like_dom_sf"/>
</dbReference>
<keyword evidence="4" id="KW-0677">Repeat</keyword>
<evidence type="ECO:0000256" key="11">
    <source>
        <dbReference type="SAM" id="MobiDB-lite"/>
    </source>
</evidence>
<dbReference type="InterPro" id="IPR017897">
    <property type="entry name" value="Thrombospondin_3_rpt"/>
</dbReference>
<evidence type="ECO:0000256" key="1">
    <source>
        <dbReference type="ARBA" id="ARBA00009456"/>
    </source>
</evidence>
<gene>
    <name evidence="16" type="primary">LOC107071742</name>
</gene>
<dbReference type="PROSITE" id="PS51234">
    <property type="entry name" value="TSP3"/>
    <property type="match status" value="4"/>
</dbReference>